<gene>
    <name evidence="1" type="ORF">EI74_0200</name>
</gene>
<evidence type="ECO:0000313" key="2">
    <source>
        <dbReference type="Proteomes" id="UP000295518"/>
    </source>
</evidence>
<proteinExistence type="predicted"/>
<comment type="caution">
    <text evidence="1">The sequence shown here is derived from an EMBL/GenBank/DDBJ whole genome shotgun (WGS) entry which is preliminary data.</text>
</comment>
<organism evidence="1 2">
    <name type="scientific">Mycoplasma testudineum</name>
    <dbReference type="NCBI Taxonomy" id="244584"/>
    <lineage>
        <taxon>Bacteria</taxon>
        <taxon>Bacillati</taxon>
        <taxon>Mycoplasmatota</taxon>
        <taxon>Mollicutes</taxon>
        <taxon>Mycoplasmataceae</taxon>
        <taxon>Mycoplasma</taxon>
    </lineage>
</organism>
<dbReference type="EMBL" id="SNWN01000009">
    <property type="protein sequence ID" value="TDO21169.1"/>
    <property type="molecule type" value="Genomic_DNA"/>
</dbReference>
<dbReference type="AlphaFoldDB" id="A0A4V3C391"/>
<evidence type="ECO:0000313" key="1">
    <source>
        <dbReference type="EMBL" id="TDO21169.1"/>
    </source>
</evidence>
<dbReference type="RefSeq" id="WP_094254318.1">
    <property type="nucleotide sequence ID" value="NZ_NNCE01000001.1"/>
</dbReference>
<accession>A0A4V3C391</accession>
<dbReference type="Proteomes" id="UP000295518">
    <property type="component" value="Unassembled WGS sequence"/>
</dbReference>
<name>A0A4V3C391_9MOLU</name>
<reference evidence="1 2" key="1">
    <citation type="submission" date="2019-03" db="EMBL/GenBank/DDBJ databases">
        <title>Genomic Encyclopedia of Archaeal and Bacterial Type Strains, Phase II (KMG-II): from individual species to whole genera.</title>
        <authorList>
            <person name="Goeker M."/>
        </authorList>
    </citation>
    <scope>NUCLEOTIDE SEQUENCE [LARGE SCALE GENOMIC DNA]</scope>
    <source>
        <strain evidence="1 2">ATCC 700618</strain>
    </source>
</reference>
<keyword evidence="2" id="KW-1185">Reference proteome</keyword>
<protein>
    <submittedName>
        <fullName evidence="1">Uncharacterized protein</fullName>
    </submittedName>
</protein>
<sequence length="152" mass="15891">MSATKKMLVAGMALGSIVVVGGAVGIGVIIAQRRSRVTTLTAEALRNYQEAVDKKVTDEIALMSKNQPATAVFTTIENGETKNISSTSANSLFNIDSIPRPSDTVTAVVIVNHVSATDVSIRIEFNINGSAAQVEGFVNTSILSFTGFNASA</sequence>